<reference evidence="3" key="1">
    <citation type="submission" date="2016-11" db="UniProtKB">
        <authorList>
            <consortium name="WormBaseParasite"/>
        </authorList>
    </citation>
    <scope>IDENTIFICATION</scope>
</reference>
<feature type="transmembrane region" description="Helical" evidence="1">
    <location>
        <begin position="146"/>
        <end position="166"/>
    </location>
</feature>
<dbReference type="eggNOG" id="ENOG502R2SF">
    <property type="taxonomic scope" value="Eukaryota"/>
</dbReference>
<dbReference type="AlphaFoldDB" id="A0A1I7UTZ0"/>
<dbReference type="WBParaSite" id="Csp11.Scaffold630.g19329.t2">
    <property type="protein sequence ID" value="Csp11.Scaffold630.g19329.t2"/>
    <property type="gene ID" value="Csp11.Scaffold630.g19329"/>
</dbReference>
<keyword evidence="1" id="KW-0812">Transmembrane</keyword>
<keyword evidence="2" id="KW-1185">Reference proteome</keyword>
<evidence type="ECO:0000256" key="1">
    <source>
        <dbReference type="SAM" id="Phobius"/>
    </source>
</evidence>
<feature type="transmembrane region" description="Helical" evidence="1">
    <location>
        <begin position="50"/>
        <end position="69"/>
    </location>
</feature>
<sequence length="199" mass="22421">MESPTDAQLFFSNLVTKFGAYEYIPATIDILLNSFHVYILSHRQMRTSSMTTILIGIALADMIFPVIAIKKQLRIWVLGAGLWQARQSRYQEVRLLIHVFFLAIMSATTFAYYVFQAIYSSELGVGDVVLIDNSSSELQGLRALRLWYPLVSGNMSFVNPVMLLMLNRDIQKCLGNVCSGKSIDIHRTSSILAMNRTAT</sequence>
<dbReference type="GO" id="GO:0008528">
    <property type="term" value="F:G protein-coupled peptide receptor activity"/>
    <property type="evidence" value="ECO:0007669"/>
    <property type="project" value="InterPro"/>
</dbReference>
<evidence type="ECO:0000313" key="2">
    <source>
        <dbReference type="Proteomes" id="UP000095282"/>
    </source>
</evidence>
<proteinExistence type="predicted"/>
<dbReference type="InterPro" id="IPR019427">
    <property type="entry name" value="7TM_GPCR_serpentine_rcpt_Srw"/>
</dbReference>
<dbReference type="Proteomes" id="UP000095282">
    <property type="component" value="Unplaced"/>
</dbReference>
<keyword evidence="1" id="KW-0472">Membrane</keyword>
<dbReference type="PANTHER" id="PTHR22751:SF73">
    <property type="entry name" value="G-PROTEIN COUPLED RECEPTORS FAMILY 1 PROFILE DOMAIN-CONTAINING PROTEIN"/>
    <property type="match status" value="1"/>
</dbReference>
<protein>
    <submittedName>
        <fullName evidence="3">G_PROTEIN_RECEP_F1_2 domain-containing protein</fullName>
    </submittedName>
</protein>
<name>A0A1I7UTZ0_9PELO</name>
<feature type="transmembrane region" description="Helical" evidence="1">
    <location>
        <begin position="95"/>
        <end position="115"/>
    </location>
</feature>
<organism evidence="2 3">
    <name type="scientific">Caenorhabditis tropicalis</name>
    <dbReference type="NCBI Taxonomy" id="1561998"/>
    <lineage>
        <taxon>Eukaryota</taxon>
        <taxon>Metazoa</taxon>
        <taxon>Ecdysozoa</taxon>
        <taxon>Nematoda</taxon>
        <taxon>Chromadorea</taxon>
        <taxon>Rhabditida</taxon>
        <taxon>Rhabditina</taxon>
        <taxon>Rhabditomorpha</taxon>
        <taxon>Rhabditoidea</taxon>
        <taxon>Rhabditidae</taxon>
        <taxon>Peloderinae</taxon>
        <taxon>Caenorhabditis</taxon>
    </lineage>
</organism>
<dbReference type="PANTHER" id="PTHR22751">
    <property type="entry name" value="G-PROTEIN COUPLED RECEPTOR-RELATED"/>
    <property type="match status" value="1"/>
</dbReference>
<dbReference type="Pfam" id="PF10324">
    <property type="entry name" value="7TM_GPCR_Srw"/>
    <property type="match status" value="1"/>
</dbReference>
<keyword evidence="1" id="KW-1133">Transmembrane helix</keyword>
<accession>A0A1I7UTZ0</accession>
<dbReference type="SUPFAM" id="SSF81321">
    <property type="entry name" value="Family A G protein-coupled receptor-like"/>
    <property type="match status" value="1"/>
</dbReference>
<evidence type="ECO:0000313" key="3">
    <source>
        <dbReference type="WBParaSite" id="Csp11.Scaffold630.g19329.t2"/>
    </source>
</evidence>